<evidence type="ECO:0000313" key="2">
    <source>
        <dbReference type="EMBL" id="HJF46057.1"/>
    </source>
</evidence>
<feature type="compositionally biased region" description="Basic and acidic residues" evidence="1">
    <location>
        <begin position="1"/>
        <end position="11"/>
    </location>
</feature>
<accession>A0A921KLU4</accession>
<dbReference type="Proteomes" id="UP000697330">
    <property type="component" value="Unassembled WGS sequence"/>
</dbReference>
<dbReference type="EMBL" id="DYWQ01000153">
    <property type="protein sequence ID" value="HJF46057.1"/>
    <property type="molecule type" value="Genomic_DNA"/>
</dbReference>
<comment type="caution">
    <text evidence="2">The sequence shown here is derived from an EMBL/GenBank/DDBJ whole genome shotgun (WGS) entry which is preliminary data.</text>
</comment>
<feature type="region of interest" description="Disordered" evidence="1">
    <location>
        <begin position="1"/>
        <end position="22"/>
    </location>
</feature>
<evidence type="ECO:0000313" key="3">
    <source>
        <dbReference type="Proteomes" id="UP000697330"/>
    </source>
</evidence>
<organism evidence="2 3">
    <name type="scientific">Thermophilibacter provencensis</name>
    <dbReference type="NCBI Taxonomy" id="1852386"/>
    <lineage>
        <taxon>Bacteria</taxon>
        <taxon>Bacillati</taxon>
        <taxon>Actinomycetota</taxon>
        <taxon>Coriobacteriia</taxon>
        <taxon>Coriobacteriales</taxon>
        <taxon>Atopobiaceae</taxon>
        <taxon>Thermophilibacter</taxon>
    </lineage>
</organism>
<dbReference type="AlphaFoldDB" id="A0A921KLU4"/>
<proteinExistence type="predicted"/>
<protein>
    <submittedName>
        <fullName evidence="2">Uncharacterized protein</fullName>
    </submittedName>
</protein>
<name>A0A921KLU4_9ACTN</name>
<sequence>MEEADVIHEGVDENGSPYSWEEGDDVMTFSQVQAYDRLCYDEAARDAYLSGAERILASTLGG</sequence>
<reference evidence="2" key="2">
    <citation type="submission" date="2021-09" db="EMBL/GenBank/DDBJ databases">
        <authorList>
            <person name="Gilroy R."/>
        </authorList>
    </citation>
    <scope>NUCLEOTIDE SEQUENCE</scope>
    <source>
        <strain evidence="2">CHK124-7917</strain>
    </source>
</reference>
<dbReference type="RefSeq" id="WP_274959645.1">
    <property type="nucleotide sequence ID" value="NZ_DYWQ01000153.1"/>
</dbReference>
<evidence type="ECO:0000256" key="1">
    <source>
        <dbReference type="SAM" id="MobiDB-lite"/>
    </source>
</evidence>
<gene>
    <name evidence="2" type="ORF">K8U72_09815</name>
</gene>
<reference evidence="2" key="1">
    <citation type="journal article" date="2021" name="PeerJ">
        <title>Extensive microbial diversity within the chicken gut microbiome revealed by metagenomics and culture.</title>
        <authorList>
            <person name="Gilroy R."/>
            <person name="Ravi A."/>
            <person name="Getino M."/>
            <person name="Pursley I."/>
            <person name="Horton D.L."/>
            <person name="Alikhan N.F."/>
            <person name="Baker D."/>
            <person name="Gharbi K."/>
            <person name="Hall N."/>
            <person name="Watson M."/>
            <person name="Adriaenssens E.M."/>
            <person name="Foster-Nyarko E."/>
            <person name="Jarju S."/>
            <person name="Secka A."/>
            <person name="Antonio M."/>
            <person name="Oren A."/>
            <person name="Chaudhuri R.R."/>
            <person name="La Ragione R."/>
            <person name="Hildebrand F."/>
            <person name="Pallen M.J."/>
        </authorList>
    </citation>
    <scope>NUCLEOTIDE SEQUENCE</scope>
    <source>
        <strain evidence="2">CHK124-7917</strain>
    </source>
</reference>